<dbReference type="HOGENOM" id="CLU_783737_0_0_1"/>
<organism evidence="5 6">
    <name type="scientific">Strigamia maritima</name>
    <name type="common">European centipede</name>
    <name type="synonym">Geophilus maritimus</name>
    <dbReference type="NCBI Taxonomy" id="126957"/>
    <lineage>
        <taxon>Eukaryota</taxon>
        <taxon>Metazoa</taxon>
        <taxon>Ecdysozoa</taxon>
        <taxon>Arthropoda</taxon>
        <taxon>Myriapoda</taxon>
        <taxon>Chilopoda</taxon>
        <taxon>Pleurostigmophora</taxon>
        <taxon>Geophilomorpha</taxon>
        <taxon>Linotaeniidae</taxon>
        <taxon>Strigamia</taxon>
    </lineage>
</organism>
<evidence type="ECO:0000256" key="1">
    <source>
        <dbReference type="ARBA" id="ARBA00005903"/>
    </source>
</evidence>
<keyword evidence="6" id="KW-1185">Reference proteome</keyword>
<reference evidence="6" key="1">
    <citation type="submission" date="2011-05" db="EMBL/GenBank/DDBJ databases">
        <authorList>
            <person name="Richards S.R."/>
            <person name="Qu J."/>
            <person name="Jiang H."/>
            <person name="Jhangiani S.N."/>
            <person name="Agravi P."/>
            <person name="Goodspeed R."/>
            <person name="Gross S."/>
            <person name="Mandapat C."/>
            <person name="Jackson L."/>
            <person name="Mathew T."/>
            <person name="Pu L."/>
            <person name="Thornton R."/>
            <person name="Saada N."/>
            <person name="Wilczek-Boney K.B."/>
            <person name="Lee S."/>
            <person name="Kovar C."/>
            <person name="Wu Y."/>
            <person name="Scherer S.E."/>
            <person name="Worley K.C."/>
            <person name="Muzny D.M."/>
            <person name="Gibbs R."/>
        </authorList>
    </citation>
    <scope>NUCLEOTIDE SEQUENCE</scope>
    <source>
        <strain evidence="6">Brora</strain>
    </source>
</reference>
<dbReference type="PANTHER" id="PTHR14588">
    <property type="entry name" value="DDB1- AND CUL4-ASSOCIATED FACTOR 10"/>
    <property type="match status" value="1"/>
</dbReference>
<dbReference type="EnsemblMetazoa" id="SMAR000243-RA">
    <property type="protein sequence ID" value="SMAR000243-PA"/>
    <property type="gene ID" value="SMAR000243"/>
</dbReference>
<dbReference type="Pfam" id="PF00400">
    <property type="entry name" value="WD40"/>
    <property type="match status" value="3"/>
</dbReference>
<dbReference type="STRING" id="126957.T1IHD2"/>
<keyword evidence="3" id="KW-0677">Repeat</keyword>
<proteinExistence type="inferred from homology"/>
<dbReference type="PhylomeDB" id="T1IHD2"/>
<dbReference type="FunFam" id="2.130.10.10:FF:000661">
    <property type="entry name" value="Uncharacterized protein, isoform A"/>
    <property type="match status" value="1"/>
</dbReference>
<evidence type="ECO:0000256" key="4">
    <source>
        <dbReference type="PROSITE-ProRule" id="PRU00221"/>
    </source>
</evidence>
<evidence type="ECO:0000256" key="3">
    <source>
        <dbReference type="ARBA" id="ARBA00022737"/>
    </source>
</evidence>
<dbReference type="PROSITE" id="PS00678">
    <property type="entry name" value="WD_REPEATS_1"/>
    <property type="match status" value="1"/>
</dbReference>
<dbReference type="InterPro" id="IPR019775">
    <property type="entry name" value="WD40_repeat_CS"/>
</dbReference>
<feature type="repeat" description="WD" evidence="4">
    <location>
        <begin position="174"/>
        <end position="208"/>
    </location>
</feature>
<dbReference type="InterPro" id="IPR015943">
    <property type="entry name" value="WD40/YVTN_repeat-like_dom_sf"/>
</dbReference>
<dbReference type="InterPro" id="IPR039085">
    <property type="entry name" value="DCA10"/>
</dbReference>
<dbReference type="PANTHER" id="PTHR14588:SF2">
    <property type="entry name" value="DDB1- AND CUL4-ASSOCIATED FACTOR 10"/>
    <property type="match status" value="1"/>
</dbReference>
<dbReference type="Proteomes" id="UP000014500">
    <property type="component" value="Unassembled WGS sequence"/>
</dbReference>
<dbReference type="SMART" id="SM00320">
    <property type="entry name" value="WD40"/>
    <property type="match status" value="3"/>
</dbReference>
<dbReference type="InterPro" id="IPR036322">
    <property type="entry name" value="WD40_repeat_dom_sf"/>
</dbReference>
<reference evidence="5" key="2">
    <citation type="submission" date="2015-02" db="UniProtKB">
        <authorList>
            <consortium name="EnsemblMetazoa"/>
        </authorList>
    </citation>
    <scope>IDENTIFICATION</scope>
</reference>
<dbReference type="EMBL" id="JH429868">
    <property type="status" value="NOT_ANNOTATED_CDS"/>
    <property type="molecule type" value="Genomic_DNA"/>
</dbReference>
<accession>T1IHD2</accession>
<keyword evidence="2 4" id="KW-0853">WD repeat</keyword>
<dbReference type="PROSITE" id="PS50082">
    <property type="entry name" value="WD_REPEATS_2"/>
    <property type="match status" value="2"/>
</dbReference>
<dbReference type="Gene3D" id="2.130.10.10">
    <property type="entry name" value="YVTN repeat-like/Quinoprotein amine dehydrogenase"/>
    <property type="match status" value="1"/>
</dbReference>
<evidence type="ECO:0000313" key="5">
    <source>
        <dbReference type="EnsemblMetazoa" id="SMAR000243-PA"/>
    </source>
</evidence>
<sequence length="354" mass="40742">MPSTSCRPFLCLSEWDMKTYKDSSSHLRRYPDTSNYHRKWVRGINNNIWRSWLYQREIGCPPPLGLRDRQSKDIYSAVQPTASWNTTEHGFNHGAIFNLEFSPDGKILVAACESKSFLIFDPLNGRLINDVTLAHSSSVNCVRFLDSRVFATCSDDTTVALWDIRFPKHRIRSLRGHSNWVKNIDYADNSRLLVTSGFDGSVFVWDINRFTEDIQFKQVCHINGLMRTKLTPDESKLVMCTTAGYMMIIHDLDLSTLARDINTFNPNAYRLMQLTGKANRRECSYNYLFESDRKKIDDFPEENQAEIISSLQIHPQGWCVLSRNTSSDKQSEVSFTTCLQSLETDSITTQTIKV</sequence>
<dbReference type="OMA" id="GKANRRE"/>
<name>T1IHD2_STRMM</name>
<dbReference type="eggNOG" id="KOG4155">
    <property type="taxonomic scope" value="Eukaryota"/>
</dbReference>
<protein>
    <submittedName>
        <fullName evidence="5">Uncharacterized protein</fullName>
    </submittedName>
</protein>
<comment type="similarity">
    <text evidence="1">Belongs to the WD repeat DCAF10 family.</text>
</comment>
<dbReference type="SUPFAM" id="SSF50978">
    <property type="entry name" value="WD40 repeat-like"/>
    <property type="match status" value="1"/>
</dbReference>
<evidence type="ECO:0000313" key="6">
    <source>
        <dbReference type="Proteomes" id="UP000014500"/>
    </source>
</evidence>
<dbReference type="PROSITE" id="PS50294">
    <property type="entry name" value="WD_REPEATS_REGION"/>
    <property type="match status" value="2"/>
</dbReference>
<dbReference type="GO" id="GO:0080008">
    <property type="term" value="C:Cul4-RING E3 ubiquitin ligase complex"/>
    <property type="evidence" value="ECO:0007669"/>
    <property type="project" value="TreeGrafter"/>
</dbReference>
<evidence type="ECO:0000256" key="2">
    <source>
        <dbReference type="ARBA" id="ARBA00022574"/>
    </source>
</evidence>
<feature type="repeat" description="WD" evidence="4">
    <location>
        <begin position="132"/>
        <end position="165"/>
    </location>
</feature>
<dbReference type="InterPro" id="IPR001680">
    <property type="entry name" value="WD40_rpt"/>
</dbReference>
<dbReference type="AlphaFoldDB" id="T1IHD2"/>